<protein>
    <submittedName>
        <fullName evidence="2">Uncharacterized protein</fullName>
    </submittedName>
</protein>
<accession>M7ZYE5</accession>
<feature type="compositionally biased region" description="Basic and acidic residues" evidence="1">
    <location>
        <begin position="119"/>
        <end position="138"/>
    </location>
</feature>
<evidence type="ECO:0000256" key="1">
    <source>
        <dbReference type="SAM" id="MobiDB-lite"/>
    </source>
</evidence>
<sequence length="287" mass="30959">MADVVTQQCGEPATAMLRCRHGGDRALEARCCDAPLLNLPTAACAVSGDPPPTPSSSAAPVATPYPRPPLEQRCPAMDLSHGYMGHRICVGASPEGEKVSRKVVGAGGMAPAGGWTGLRGEREREEMEQRRDGDEEKRFREDQILRQRDKVEDAWACGPVGYVACCEGAKTIVPSWCHSIISAAVVPSLFENAPSSDSATWYLRGGIEDKQLVEFVGFGISVSNTRHFTLQYEVTANSCTKNLRKFPEEVDTSLCSSLFLFGRFMMAADLQGPCDVVCTCASFTLGC</sequence>
<evidence type="ECO:0000313" key="2">
    <source>
        <dbReference type="EMBL" id="EMS53134.1"/>
    </source>
</evidence>
<organism evidence="2">
    <name type="scientific">Triticum urartu</name>
    <name type="common">Red wild einkorn</name>
    <name type="synonym">Crithodium urartu</name>
    <dbReference type="NCBI Taxonomy" id="4572"/>
    <lineage>
        <taxon>Eukaryota</taxon>
        <taxon>Viridiplantae</taxon>
        <taxon>Streptophyta</taxon>
        <taxon>Embryophyta</taxon>
        <taxon>Tracheophyta</taxon>
        <taxon>Spermatophyta</taxon>
        <taxon>Magnoliopsida</taxon>
        <taxon>Liliopsida</taxon>
        <taxon>Poales</taxon>
        <taxon>Poaceae</taxon>
        <taxon>BOP clade</taxon>
        <taxon>Pooideae</taxon>
        <taxon>Triticodae</taxon>
        <taxon>Triticeae</taxon>
        <taxon>Triticinae</taxon>
        <taxon>Triticum</taxon>
    </lineage>
</organism>
<feature type="region of interest" description="Disordered" evidence="1">
    <location>
        <begin position="106"/>
        <end position="138"/>
    </location>
</feature>
<proteinExistence type="predicted"/>
<dbReference type="EMBL" id="KD198304">
    <property type="protein sequence ID" value="EMS53134.1"/>
    <property type="molecule type" value="Genomic_DNA"/>
</dbReference>
<name>M7ZYE5_TRIUA</name>
<feature type="compositionally biased region" description="Gly residues" evidence="1">
    <location>
        <begin position="106"/>
        <end position="117"/>
    </location>
</feature>
<gene>
    <name evidence="2" type="ORF">TRIUR3_15934</name>
</gene>
<feature type="region of interest" description="Disordered" evidence="1">
    <location>
        <begin position="47"/>
        <end position="66"/>
    </location>
</feature>
<dbReference type="AlphaFoldDB" id="M7ZYE5"/>
<reference evidence="2" key="1">
    <citation type="journal article" date="2013" name="Nature">
        <title>Draft genome of the wheat A-genome progenitor Triticum urartu.</title>
        <authorList>
            <person name="Ling H.Q."/>
            <person name="Zhao S."/>
            <person name="Liu D."/>
            <person name="Wang J."/>
            <person name="Sun H."/>
            <person name="Zhang C."/>
            <person name="Fan H."/>
            <person name="Li D."/>
            <person name="Dong L."/>
            <person name="Tao Y."/>
            <person name="Gao C."/>
            <person name="Wu H."/>
            <person name="Li Y."/>
            <person name="Cui Y."/>
            <person name="Guo X."/>
            <person name="Zheng S."/>
            <person name="Wang B."/>
            <person name="Yu K."/>
            <person name="Liang Q."/>
            <person name="Yang W."/>
            <person name="Lou X."/>
            <person name="Chen J."/>
            <person name="Feng M."/>
            <person name="Jian J."/>
            <person name="Zhang X."/>
            <person name="Luo G."/>
            <person name="Jiang Y."/>
            <person name="Liu J."/>
            <person name="Wang Z."/>
            <person name="Sha Y."/>
            <person name="Zhang B."/>
            <person name="Wu H."/>
            <person name="Tang D."/>
            <person name="Shen Q."/>
            <person name="Xue P."/>
            <person name="Zou S."/>
            <person name="Wang X."/>
            <person name="Liu X."/>
            <person name="Wang F."/>
            <person name="Yang Y."/>
            <person name="An X."/>
            <person name="Dong Z."/>
            <person name="Zhang K."/>
            <person name="Zhang X."/>
            <person name="Luo M.C."/>
            <person name="Dvorak J."/>
            <person name="Tong Y."/>
            <person name="Wang J."/>
            <person name="Yang H."/>
            <person name="Li Z."/>
            <person name="Wang D."/>
            <person name="Zhang A."/>
            <person name="Wang J."/>
        </authorList>
    </citation>
    <scope>NUCLEOTIDE SEQUENCE</scope>
</reference>